<dbReference type="Pfam" id="PF00089">
    <property type="entry name" value="Trypsin"/>
    <property type="match status" value="1"/>
</dbReference>
<evidence type="ECO:0000313" key="7">
    <source>
        <dbReference type="Proteomes" id="UP000504606"/>
    </source>
</evidence>
<feature type="domain" description="Peptidase S1" evidence="6">
    <location>
        <begin position="85"/>
        <end position="330"/>
    </location>
</feature>
<name>A0A6J1SHR7_FRAOC</name>
<protein>
    <submittedName>
        <fullName evidence="8">Trypsin I-P1-like isoform X1</fullName>
    </submittedName>
</protein>
<keyword evidence="7" id="KW-1185">Reference proteome</keyword>
<organism evidence="7 8">
    <name type="scientific">Frankliniella occidentalis</name>
    <name type="common">Western flower thrips</name>
    <name type="synonym">Euthrips occidentalis</name>
    <dbReference type="NCBI Taxonomy" id="133901"/>
    <lineage>
        <taxon>Eukaryota</taxon>
        <taxon>Metazoa</taxon>
        <taxon>Ecdysozoa</taxon>
        <taxon>Arthropoda</taxon>
        <taxon>Hexapoda</taxon>
        <taxon>Insecta</taxon>
        <taxon>Pterygota</taxon>
        <taxon>Neoptera</taxon>
        <taxon>Paraneoptera</taxon>
        <taxon>Thysanoptera</taxon>
        <taxon>Terebrantia</taxon>
        <taxon>Thripoidea</taxon>
        <taxon>Thripidae</taxon>
        <taxon>Frankliniella</taxon>
    </lineage>
</organism>
<evidence type="ECO:0000256" key="2">
    <source>
        <dbReference type="ARBA" id="ARBA00022670"/>
    </source>
</evidence>
<dbReference type="KEGG" id="foc:113207776"/>
<dbReference type="FunFam" id="2.40.10.10:FF:000068">
    <property type="entry name" value="transmembrane protease serine 2"/>
    <property type="match status" value="1"/>
</dbReference>
<dbReference type="AlphaFoldDB" id="A0A6J1SHR7"/>
<keyword evidence="4" id="KW-0720">Serine protease</keyword>
<evidence type="ECO:0000256" key="4">
    <source>
        <dbReference type="ARBA" id="ARBA00022825"/>
    </source>
</evidence>
<dbReference type="InterPro" id="IPR001314">
    <property type="entry name" value="Peptidase_S1A"/>
</dbReference>
<evidence type="ECO:0000256" key="1">
    <source>
        <dbReference type="ARBA" id="ARBA00007664"/>
    </source>
</evidence>
<dbReference type="PANTHER" id="PTHR24276:SF98">
    <property type="entry name" value="FI18310P1-RELATED"/>
    <property type="match status" value="1"/>
</dbReference>
<dbReference type="GO" id="GO:0006508">
    <property type="term" value="P:proteolysis"/>
    <property type="evidence" value="ECO:0007669"/>
    <property type="project" value="UniProtKB-KW"/>
</dbReference>
<dbReference type="InterPro" id="IPR043504">
    <property type="entry name" value="Peptidase_S1_PA_chymotrypsin"/>
</dbReference>
<keyword evidence="2" id="KW-0645">Protease</keyword>
<dbReference type="GeneID" id="113207776"/>
<gene>
    <name evidence="8" type="primary">LOC113207776</name>
</gene>
<evidence type="ECO:0000256" key="3">
    <source>
        <dbReference type="ARBA" id="ARBA00022801"/>
    </source>
</evidence>
<sequence>MMCDTERTRADADEVAGRTVVPRWRSSASSTAAEAASATRRSPPVLWVLALALQALLLVAPQTAAGSSISLPEAKAILDKWRPEVHGAVAVKVGEIPYQASIRLYSPEANQHKCGGAIISPWHILTAARCISYASPLAPESVFVVVGAVKRSSLDEGDVDTVVRKVAHIARHPDFSSRDQRNDLALLTLSVALPMHKMDRVAQIPLPVGDIQVRVGTTCVVSGWGNNTVSGNTGQTLIESDALLTAEVPFIGRDLCAMMYEPTQLPAGVICTAHQKGGAGACVGDPGGPLVCNGFLAGTVSWGSGCGSSARPTVYTSLADHVAWVRDRMADNPRAGGGGGGGGGRPGGYDSGARGVTAAAVLLGAAALLHLCRDTL</sequence>
<dbReference type="PANTHER" id="PTHR24276">
    <property type="entry name" value="POLYSERASE-RELATED"/>
    <property type="match status" value="1"/>
</dbReference>
<proteinExistence type="inferred from homology"/>
<accession>A0A6J1SHR7</accession>
<dbReference type="PROSITE" id="PS50240">
    <property type="entry name" value="TRYPSIN_DOM"/>
    <property type="match status" value="1"/>
</dbReference>
<comment type="similarity">
    <text evidence="1">Belongs to the peptidase S1 family.</text>
</comment>
<evidence type="ECO:0000256" key="5">
    <source>
        <dbReference type="ARBA" id="ARBA00023157"/>
    </source>
</evidence>
<dbReference type="CDD" id="cd00190">
    <property type="entry name" value="Tryp_SPc"/>
    <property type="match status" value="1"/>
</dbReference>
<dbReference type="SUPFAM" id="SSF50494">
    <property type="entry name" value="Trypsin-like serine proteases"/>
    <property type="match status" value="1"/>
</dbReference>
<dbReference type="InterPro" id="IPR009003">
    <property type="entry name" value="Peptidase_S1_PA"/>
</dbReference>
<dbReference type="InterPro" id="IPR050430">
    <property type="entry name" value="Peptidase_S1"/>
</dbReference>
<evidence type="ECO:0000313" key="8">
    <source>
        <dbReference type="RefSeq" id="XP_026280253.2"/>
    </source>
</evidence>
<reference evidence="8" key="1">
    <citation type="submission" date="2025-08" db="UniProtKB">
        <authorList>
            <consortium name="RefSeq"/>
        </authorList>
    </citation>
    <scope>IDENTIFICATION</scope>
    <source>
        <tissue evidence="8">Whole organism</tissue>
    </source>
</reference>
<dbReference type="InterPro" id="IPR001254">
    <property type="entry name" value="Trypsin_dom"/>
</dbReference>
<dbReference type="OrthoDB" id="8189841at2759"/>
<evidence type="ECO:0000259" key="6">
    <source>
        <dbReference type="PROSITE" id="PS50240"/>
    </source>
</evidence>
<dbReference type="GO" id="GO:0004252">
    <property type="term" value="F:serine-type endopeptidase activity"/>
    <property type="evidence" value="ECO:0007669"/>
    <property type="project" value="InterPro"/>
</dbReference>
<dbReference type="Proteomes" id="UP000504606">
    <property type="component" value="Unplaced"/>
</dbReference>
<dbReference type="RefSeq" id="XP_026280253.2">
    <property type="nucleotide sequence ID" value="XM_026424468.2"/>
</dbReference>
<dbReference type="SMART" id="SM00020">
    <property type="entry name" value="Tryp_SPc"/>
    <property type="match status" value="1"/>
</dbReference>
<keyword evidence="5" id="KW-1015">Disulfide bond</keyword>
<dbReference type="Gene3D" id="2.40.10.10">
    <property type="entry name" value="Trypsin-like serine proteases"/>
    <property type="match status" value="1"/>
</dbReference>
<dbReference type="PRINTS" id="PR00722">
    <property type="entry name" value="CHYMOTRYPSIN"/>
</dbReference>
<keyword evidence="3" id="KW-0378">Hydrolase</keyword>